<reference evidence="2 3" key="1">
    <citation type="submission" date="2017-06" db="EMBL/GenBank/DDBJ databases">
        <title>Streptomyces albireticuli Genome sequencing and assembly.</title>
        <authorList>
            <person name="Wang Y."/>
            <person name="Du B."/>
            <person name="Ding Y."/>
            <person name="Liu H."/>
            <person name="Hou Q."/>
            <person name="Liu K."/>
            <person name="Yao L."/>
            <person name="Wang C."/>
        </authorList>
    </citation>
    <scope>NUCLEOTIDE SEQUENCE [LARGE SCALE GENOMIC DNA]</scope>
    <source>
        <strain evidence="2 3">MDJK11</strain>
    </source>
</reference>
<dbReference type="Proteomes" id="UP000195755">
    <property type="component" value="Chromosome"/>
</dbReference>
<dbReference type="KEGG" id="salj:SMD11_3893"/>
<feature type="transmembrane region" description="Helical" evidence="1">
    <location>
        <begin position="133"/>
        <end position="155"/>
    </location>
</feature>
<evidence type="ECO:0000313" key="3">
    <source>
        <dbReference type="Proteomes" id="UP000195755"/>
    </source>
</evidence>
<dbReference type="AlphaFoldDB" id="A0A1Z2L5G8"/>
<proteinExistence type="predicted"/>
<evidence type="ECO:0000256" key="1">
    <source>
        <dbReference type="SAM" id="Phobius"/>
    </source>
</evidence>
<keyword evidence="1" id="KW-0812">Transmembrane</keyword>
<evidence type="ECO:0000313" key="2">
    <source>
        <dbReference type="EMBL" id="ARZ69508.1"/>
    </source>
</evidence>
<feature type="transmembrane region" description="Helical" evidence="1">
    <location>
        <begin position="43"/>
        <end position="64"/>
    </location>
</feature>
<keyword evidence="1" id="KW-0472">Membrane</keyword>
<sequence>MTALPPPPPPAHIRTWPDRPSLLADRARAIGHLVHAQLAPQRLLLLWLLTALTILGWVFAVLGLEAAADGGVVRYAHAAAFLLLAGCAAVPAVLGIASGLREDRRARDRLRRWTALDRDPYGDQAYRAAGLTWFWLLMSLLPSAGAVVVGCAYVAEVLSRPPGEIDGSTYAYAVGCTGPLAVAGAQGVAKALAHRRWTRGMESVNGGPVPRHG</sequence>
<keyword evidence="1" id="KW-1133">Transmembrane helix</keyword>
<dbReference type="RefSeq" id="WP_087927609.1">
    <property type="nucleotide sequence ID" value="NZ_CP021744.1"/>
</dbReference>
<gene>
    <name evidence="2" type="ORF">SMD11_3893</name>
</gene>
<dbReference type="EMBL" id="CP021744">
    <property type="protein sequence ID" value="ARZ69508.1"/>
    <property type="molecule type" value="Genomic_DNA"/>
</dbReference>
<accession>A0A1Z2L5G8</accession>
<feature type="transmembrane region" description="Helical" evidence="1">
    <location>
        <begin position="170"/>
        <end position="193"/>
    </location>
</feature>
<dbReference type="OrthoDB" id="4247899at2"/>
<organism evidence="2 3">
    <name type="scientific">Streptomyces albireticuli</name>
    <dbReference type="NCBI Taxonomy" id="1940"/>
    <lineage>
        <taxon>Bacteria</taxon>
        <taxon>Bacillati</taxon>
        <taxon>Actinomycetota</taxon>
        <taxon>Actinomycetes</taxon>
        <taxon>Kitasatosporales</taxon>
        <taxon>Streptomycetaceae</taxon>
        <taxon>Streptomyces</taxon>
    </lineage>
</organism>
<name>A0A1Z2L5G8_9ACTN</name>
<feature type="transmembrane region" description="Helical" evidence="1">
    <location>
        <begin position="76"/>
        <end position="100"/>
    </location>
</feature>
<protein>
    <submittedName>
        <fullName evidence="2">Uncharacterized protein</fullName>
    </submittedName>
</protein>